<dbReference type="EMBL" id="DXAN01000030">
    <property type="protein sequence ID" value="HJA09407.1"/>
    <property type="molecule type" value="Genomic_DNA"/>
</dbReference>
<proteinExistence type="inferred from homology"/>
<dbReference type="PANTHER" id="PTHR46638:SF1">
    <property type="entry name" value="CORRINOID ADENOSYLTRANSFERASE"/>
    <property type="match status" value="1"/>
</dbReference>
<evidence type="ECO:0000256" key="7">
    <source>
        <dbReference type="ARBA" id="ARBA00033354"/>
    </source>
</evidence>
<reference evidence="10" key="1">
    <citation type="journal article" date="2021" name="PeerJ">
        <title>Extensive microbial diversity within the chicken gut microbiome revealed by metagenomics and culture.</title>
        <authorList>
            <person name="Gilroy R."/>
            <person name="Ravi A."/>
            <person name="Getino M."/>
            <person name="Pursley I."/>
            <person name="Horton D.L."/>
            <person name="Alikhan N.F."/>
            <person name="Baker D."/>
            <person name="Gharbi K."/>
            <person name="Hall N."/>
            <person name="Watson M."/>
            <person name="Adriaenssens E.M."/>
            <person name="Foster-Nyarko E."/>
            <person name="Jarju S."/>
            <person name="Secka A."/>
            <person name="Antonio M."/>
            <person name="Oren A."/>
            <person name="Chaudhuri R.R."/>
            <person name="La Ragione R."/>
            <person name="Hildebrand F."/>
            <person name="Pallen M.J."/>
        </authorList>
    </citation>
    <scope>NUCLEOTIDE SEQUENCE</scope>
    <source>
        <strain evidence="10">CHK186-16707</strain>
    </source>
</reference>
<dbReference type="EC" id="2.5.1.17" evidence="3"/>
<comment type="catalytic activity">
    <reaction evidence="8">
        <text>2 cob(II)yrinate a,c diamide + reduced [electron-transfer flavoprotein] + 2 ATP = 2 adenosylcob(III)yrinate a,c-diamide + 2 triphosphate + oxidized [electron-transfer flavoprotein] + 3 H(+)</text>
        <dbReference type="Rhea" id="RHEA:11528"/>
        <dbReference type="Rhea" id="RHEA-COMP:10685"/>
        <dbReference type="Rhea" id="RHEA-COMP:10686"/>
        <dbReference type="ChEBI" id="CHEBI:15378"/>
        <dbReference type="ChEBI" id="CHEBI:18036"/>
        <dbReference type="ChEBI" id="CHEBI:30616"/>
        <dbReference type="ChEBI" id="CHEBI:57692"/>
        <dbReference type="ChEBI" id="CHEBI:58307"/>
        <dbReference type="ChEBI" id="CHEBI:58503"/>
        <dbReference type="ChEBI" id="CHEBI:58537"/>
        <dbReference type="EC" id="2.5.1.17"/>
    </reaction>
</comment>
<dbReference type="PIRSF" id="PIRSF015617">
    <property type="entry name" value="Adensltrnsf_CobA"/>
    <property type="match status" value="1"/>
</dbReference>
<sequence>MIFVYTGPGKGKTSACLGQVIRALGSGLTVAFAQFMKRDGEAGEQSFLRTCLGQGFLAGGAGFFRNESERPVHRAAAERTLAWARARLPECDVLILDESLYALGKDLLTRDELKALIEEARTSNTHLILSGRGFPDDLLDDVDLVTEMREIKHPLRQGHGAVKGLDF</sequence>
<dbReference type="PANTHER" id="PTHR46638">
    <property type="entry name" value="CORRINOID ADENOSYLTRANSFERASE"/>
    <property type="match status" value="1"/>
</dbReference>
<evidence type="ECO:0000256" key="3">
    <source>
        <dbReference type="ARBA" id="ARBA00012454"/>
    </source>
</evidence>
<comment type="catalytic activity">
    <reaction evidence="9">
        <text>2 cob(II)alamin + reduced [electron-transfer flavoprotein] + 2 ATP = 2 adenosylcob(III)alamin + 2 triphosphate + oxidized [electron-transfer flavoprotein] + 3 H(+)</text>
        <dbReference type="Rhea" id="RHEA:28671"/>
        <dbReference type="Rhea" id="RHEA-COMP:10685"/>
        <dbReference type="Rhea" id="RHEA-COMP:10686"/>
        <dbReference type="ChEBI" id="CHEBI:15378"/>
        <dbReference type="ChEBI" id="CHEBI:16304"/>
        <dbReference type="ChEBI" id="CHEBI:18036"/>
        <dbReference type="ChEBI" id="CHEBI:18408"/>
        <dbReference type="ChEBI" id="CHEBI:30616"/>
        <dbReference type="ChEBI" id="CHEBI:57692"/>
        <dbReference type="ChEBI" id="CHEBI:58307"/>
        <dbReference type="EC" id="2.5.1.17"/>
    </reaction>
</comment>
<dbReference type="GO" id="GO:0009236">
    <property type="term" value="P:cobalamin biosynthetic process"/>
    <property type="evidence" value="ECO:0007669"/>
    <property type="project" value="InterPro"/>
</dbReference>
<dbReference type="SUPFAM" id="SSF52540">
    <property type="entry name" value="P-loop containing nucleoside triphosphate hydrolases"/>
    <property type="match status" value="1"/>
</dbReference>
<evidence type="ECO:0000313" key="10">
    <source>
        <dbReference type="EMBL" id="HJA09407.1"/>
    </source>
</evidence>
<comment type="function">
    <text evidence="4">Required for both de novo synthesis of the corrin ring for the assimilation of exogenous corrinoids. Participates in the adenosylation of a variety of incomplete and complete corrinoids.</text>
</comment>
<dbReference type="AlphaFoldDB" id="A0A9D2KMZ4"/>
<dbReference type="InterPro" id="IPR003724">
    <property type="entry name" value="CblAdoTrfase_CobA"/>
</dbReference>
<evidence type="ECO:0000256" key="6">
    <source>
        <dbReference type="ARBA" id="ARBA00033334"/>
    </source>
</evidence>
<evidence type="ECO:0000256" key="9">
    <source>
        <dbReference type="ARBA" id="ARBA00048692"/>
    </source>
</evidence>
<evidence type="ECO:0000256" key="8">
    <source>
        <dbReference type="ARBA" id="ARBA00048555"/>
    </source>
</evidence>
<evidence type="ECO:0000256" key="5">
    <source>
        <dbReference type="ARBA" id="ARBA00031529"/>
    </source>
</evidence>
<name>A0A9D2KMZ4_9BACT</name>
<evidence type="ECO:0000313" key="11">
    <source>
        <dbReference type="Proteomes" id="UP000824225"/>
    </source>
</evidence>
<evidence type="ECO:0000256" key="1">
    <source>
        <dbReference type="ARBA" id="ARBA00005121"/>
    </source>
</evidence>
<comment type="similarity">
    <text evidence="2">Belongs to the Cob(I)alamin adenosyltransferase family.</text>
</comment>
<dbReference type="GO" id="GO:0008817">
    <property type="term" value="F:corrinoid adenosyltransferase activity"/>
    <property type="evidence" value="ECO:0007669"/>
    <property type="project" value="UniProtKB-EC"/>
</dbReference>
<dbReference type="GO" id="GO:0005524">
    <property type="term" value="F:ATP binding"/>
    <property type="evidence" value="ECO:0007669"/>
    <property type="project" value="InterPro"/>
</dbReference>
<dbReference type="InterPro" id="IPR027417">
    <property type="entry name" value="P-loop_NTPase"/>
</dbReference>
<comment type="pathway">
    <text evidence="1">Cofactor biosynthesis; adenosylcobalamin biosynthesis; adenosylcobalamin from cob(II)yrinate a,c-diamide: step 2/7.</text>
</comment>
<dbReference type="Gene3D" id="3.40.50.300">
    <property type="entry name" value="P-loop containing nucleotide triphosphate hydrolases"/>
    <property type="match status" value="1"/>
</dbReference>
<accession>A0A9D2KMZ4</accession>
<dbReference type="Proteomes" id="UP000824225">
    <property type="component" value="Unassembled WGS sequence"/>
</dbReference>
<organism evidence="10 11">
    <name type="scientific">Candidatus Mailhella merdigallinarum</name>
    <dbReference type="NCBI Taxonomy" id="2838658"/>
    <lineage>
        <taxon>Bacteria</taxon>
        <taxon>Pseudomonadati</taxon>
        <taxon>Thermodesulfobacteriota</taxon>
        <taxon>Desulfovibrionia</taxon>
        <taxon>Desulfovibrionales</taxon>
        <taxon>Desulfovibrionaceae</taxon>
        <taxon>Mailhella</taxon>
    </lineage>
</organism>
<evidence type="ECO:0000256" key="2">
    <source>
        <dbReference type="ARBA" id="ARBA00007487"/>
    </source>
</evidence>
<evidence type="ECO:0000256" key="4">
    <source>
        <dbReference type="ARBA" id="ARBA00024929"/>
    </source>
</evidence>
<reference evidence="10" key="2">
    <citation type="submission" date="2021-04" db="EMBL/GenBank/DDBJ databases">
        <authorList>
            <person name="Gilroy R."/>
        </authorList>
    </citation>
    <scope>NUCLEOTIDE SEQUENCE</scope>
    <source>
        <strain evidence="10">CHK186-16707</strain>
    </source>
</reference>
<gene>
    <name evidence="10" type="ORF">H9962_09515</name>
</gene>
<dbReference type="Pfam" id="PF02572">
    <property type="entry name" value="CobA_CobO_BtuR"/>
    <property type="match status" value="1"/>
</dbReference>
<comment type="caution">
    <text evidence="10">The sequence shown here is derived from an EMBL/GenBank/DDBJ whole genome shotgun (WGS) entry which is preliminary data.</text>
</comment>
<protein>
    <recommendedName>
        <fullName evidence="3">corrinoid adenosyltransferase</fullName>
        <ecNumber evidence="3">2.5.1.17</ecNumber>
    </recommendedName>
    <alternativeName>
        <fullName evidence="5">Cob(II)alamin adenosyltransferase</fullName>
    </alternativeName>
    <alternativeName>
        <fullName evidence="7">Cob(II)yrinic acid a,c-diamide adenosyltransferase</fullName>
    </alternativeName>
    <alternativeName>
        <fullName evidence="6">Cobinamide/cobalamin adenosyltransferase</fullName>
    </alternativeName>
</protein>